<reference evidence="9" key="1">
    <citation type="submission" date="2016-10" db="EMBL/GenBank/DDBJ databases">
        <authorList>
            <person name="Varghese N."/>
            <person name="Submissions S."/>
        </authorList>
    </citation>
    <scope>NUCLEOTIDE SEQUENCE [LARGE SCALE GENOMIC DNA]</scope>
    <source>
        <strain evidence="9">NLAE-zl-G277</strain>
    </source>
</reference>
<evidence type="ECO:0000256" key="2">
    <source>
        <dbReference type="ARBA" id="ARBA00005262"/>
    </source>
</evidence>
<dbReference type="PANTHER" id="PTHR43663:SF1">
    <property type="entry name" value="CHROMATE TRANSPORTER"/>
    <property type="match status" value="1"/>
</dbReference>
<dbReference type="STRING" id="460384.SAMN05216313_14218"/>
<evidence type="ECO:0000256" key="3">
    <source>
        <dbReference type="ARBA" id="ARBA00022475"/>
    </source>
</evidence>
<gene>
    <name evidence="8" type="ORF">SAMN05216313_14218</name>
</gene>
<dbReference type="GO" id="GO:0015109">
    <property type="term" value="F:chromate transmembrane transporter activity"/>
    <property type="evidence" value="ECO:0007669"/>
    <property type="project" value="InterPro"/>
</dbReference>
<dbReference type="AlphaFoldDB" id="A0A1I0K345"/>
<dbReference type="PANTHER" id="PTHR43663">
    <property type="entry name" value="CHROMATE TRANSPORT PROTEIN-RELATED"/>
    <property type="match status" value="1"/>
</dbReference>
<evidence type="ECO:0000313" key="9">
    <source>
        <dbReference type="Proteomes" id="UP000198508"/>
    </source>
</evidence>
<evidence type="ECO:0000256" key="1">
    <source>
        <dbReference type="ARBA" id="ARBA00004651"/>
    </source>
</evidence>
<feature type="transmembrane region" description="Helical" evidence="7">
    <location>
        <begin position="118"/>
        <end position="137"/>
    </location>
</feature>
<protein>
    <submittedName>
        <fullName evidence="8">Chromate transporter</fullName>
    </submittedName>
</protein>
<keyword evidence="3" id="KW-1003">Cell membrane</keyword>
<keyword evidence="4 7" id="KW-0812">Transmembrane</keyword>
<name>A0A1I0K345_9FIRM</name>
<organism evidence="8 9">
    <name type="scientific">Enterocloster lavalensis</name>
    <dbReference type="NCBI Taxonomy" id="460384"/>
    <lineage>
        <taxon>Bacteria</taxon>
        <taxon>Bacillati</taxon>
        <taxon>Bacillota</taxon>
        <taxon>Clostridia</taxon>
        <taxon>Lachnospirales</taxon>
        <taxon>Lachnospiraceae</taxon>
        <taxon>Enterocloster</taxon>
    </lineage>
</organism>
<dbReference type="InterPro" id="IPR052518">
    <property type="entry name" value="CHR_Transporter"/>
</dbReference>
<sequence>MNIYLQLFISFVQIGALSFGGGYAAMPLIQQQVVTLHGWLSPAEFTDLITISQMTPGPIAINSATFVGTRIAGFGGAVAATVGCVLPSCLLVSLLAWAYLKYRNLTLIQQVLTALRPAVIAMIASAGVSILVTALWPQAITVSGSLSQILGTALRSANLRAFLIFLGAMVLLVRFKRNPIQVMLLSGVVEVAYQLAMRALPGIA</sequence>
<keyword evidence="6 7" id="KW-0472">Membrane</keyword>
<feature type="transmembrane region" description="Helical" evidence="7">
    <location>
        <begin position="7"/>
        <end position="29"/>
    </location>
</feature>
<feature type="transmembrane region" description="Helical" evidence="7">
    <location>
        <begin position="157"/>
        <end position="175"/>
    </location>
</feature>
<dbReference type="RefSeq" id="WP_092370769.1">
    <property type="nucleotide sequence ID" value="NZ_CABJCG010000023.1"/>
</dbReference>
<dbReference type="InterPro" id="IPR003370">
    <property type="entry name" value="Chromate_transpt"/>
</dbReference>
<evidence type="ECO:0000256" key="5">
    <source>
        <dbReference type="ARBA" id="ARBA00022989"/>
    </source>
</evidence>
<dbReference type="Pfam" id="PF02417">
    <property type="entry name" value="Chromate_transp"/>
    <property type="match status" value="1"/>
</dbReference>
<dbReference type="GO" id="GO:0005886">
    <property type="term" value="C:plasma membrane"/>
    <property type="evidence" value="ECO:0007669"/>
    <property type="project" value="UniProtKB-SubCell"/>
</dbReference>
<keyword evidence="5 7" id="KW-1133">Transmembrane helix</keyword>
<comment type="similarity">
    <text evidence="2">Belongs to the chromate ion transporter (CHR) (TC 2.A.51) family.</text>
</comment>
<comment type="subcellular location">
    <subcellularLocation>
        <location evidence="1">Cell membrane</location>
        <topology evidence="1">Multi-pass membrane protein</topology>
    </subcellularLocation>
</comment>
<keyword evidence="9" id="KW-1185">Reference proteome</keyword>
<evidence type="ECO:0000256" key="6">
    <source>
        <dbReference type="ARBA" id="ARBA00023136"/>
    </source>
</evidence>
<evidence type="ECO:0000256" key="4">
    <source>
        <dbReference type="ARBA" id="ARBA00022692"/>
    </source>
</evidence>
<dbReference type="Proteomes" id="UP000198508">
    <property type="component" value="Unassembled WGS sequence"/>
</dbReference>
<accession>A0A1I0K345</accession>
<evidence type="ECO:0000313" key="8">
    <source>
        <dbReference type="EMBL" id="SEU17335.1"/>
    </source>
</evidence>
<evidence type="ECO:0000256" key="7">
    <source>
        <dbReference type="SAM" id="Phobius"/>
    </source>
</evidence>
<dbReference type="EMBL" id="FOIM01000042">
    <property type="protein sequence ID" value="SEU17335.1"/>
    <property type="molecule type" value="Genomic_DNA"/>
</dbReference>
<proteinExistence type="inferred from homology"/>
<feature type="transmembrane region" description="Helical" evidence="7">
    <location>
        <begin position="71"/>
        <end position="97"/>
    </location>
</feature>